<evidence type="ECO:0000313" key="2">
    <source>
        <dbReference type="Proteomes" id="UP000190648"/>
    </source>
</evidence>
<dbReference type="OrthoDB" id="10413859at2759"/>
<comment type="caution">
    <text evidence="1">The sequence shown here is derived from an EMBL/GenBank/DDBJ whole genome shotgun (WGS) entry which is preliminary data.</text>
</comment>
<gene>
    <name evidence="1" type="ORF">AV530_005292</name>
</gene>
<dbReference type="AlphaFoldDB" id="A0A1V4JKU2"/>
<evidence type="ECO:0000313" key="1">
    <source>
        <dbReference type="EMBL" id="OPJ72780.1"/>
    </source>
</evidence>
<reference evidence="1 2" key="1">
    <citation type="submission" date="2016-02" db="EMBL/GenBank/DDBJ databases">
        <title>Band-tailed pigeon sequencing and assembly.</title>
        <authorList>
            <person name="Soares A.E."/>
            <person name="Novak B.J."/>
            <person name="Rice E.S."/>
            <person name="O'Connell B."/>
            <person name="Chang D."/>
            <person name="Weber S."/>
            <person name="Shapiro B."/>
        </authorList>
    </citation>
    <scope>NUCLEOTIDE SEQUENCE [LARGE SCALE GENOMIC DNA]</scope>
    <source>
        <strain evidence="1">BTP2013</strain>
        <tissue evidence="1">Blood</tissue>
    </source>
</reference>
<protein>
    <submittedName>
        <fullName evidence="1">Uncharacterized protein</fullName>
    </submittedName>
</protein>
<dbReference type="EMBL" id="LSYS01006902">
    <property type="protein sequence ID" value="OPJ72780.1"/>
    <property type="molecule type" value="Genomic_DNA"/>
</dbReference>
<accession>A0A1V4JKU2</accession>
<keyword evidence="2" id="KW-1185">Reference proteome</keyword>
<organism evidence="1 2">
    <name type="scientific">Patagioenas fasciata monilis</name>
    <dbReference type="NCBI Taxonomy" id="372326"/>
    <lineage>
        <taxon>Eukaryota</taxon>
        <taxon>Metazoa</taxon>
        <taxon>Chordata</taxon>
        <taxon>Craniata</taxon>
        <taxon>Vertebrata</taxon>
        <taxon>Euteleostomi</taxon>
        <taxon>Archelosauria</taxon>
        <taxon>Archosauria</taxon>
        <taxon>Dinosauria</taxon>
        <taxon>Saurischia</taxon>
        <taxon>Theropoda</taxon>
        <taxon>Coelurosauria</taxon>
        <taxon>Aves</taxon>
        <taxon>Neognathae</taxon>
        <taxon>Neoaves</taxon>
        <taxon>Columbimorphae</taxon>
        <taxon>Columbiformes</taxon>
        <taxon>Columbidae</taxon>
        <taxon>Patagioenas</taxon>
    </lineage>
</organism>
<proteinExistence type="predicted"/>
<name>A0A1V4JKU2_PATFA</name>
<dbReference type="Proteomes" id="UP000190648">
    <property type="component" value="Unassembled WGS sequence"/>
</dbReference>
<sequence length="85" mass="9654">MLYKTGKCSYLQCLCMCSTFTFGESDEWNVLCYVPSNLVAINTLLINWKSSPSSILTSQTTHERVLEIKEILFHPYPSGRETDGI</sequence>